<dbReference type="GO" id="GO:0003677">
    <property type="term" value="F:DNA binding"/>
    <property type="evidence" value="ECO:0007669"/>
    <property type="project" value="UniProtKB-KW"/>
</dbReference>
<sequence>MGNITINITVPTGYVSLEIYSEIVGIPFDTCRGMVRDGRIIIRPKVKAGDKVEVNLVAMLKDAIANS</sequence>
<reference evidence="1" key="1">
    <citation type="submission" date="2018-11" db="EMBL/GenBank/DDBJ databases">
        <title>FDA dAtabase for Regulatory Grade micrObial Sequences (FDA-ARGOS): Supporting development and validation of Infectious Disease Dx tests.</title>
        <authorList>
            <person name="Bliska J."/>
            <person name="Cleland M.-M."/>
            <person name="Tallon L."/>
            <person name="Sadzewicz L."/>
            <person name="Zhao X."/>
            <person name="Vavikolanu K."/>
            <person name="Mehta A."/>
            <person name="Aluvathingal J."/>
            <person name="Nadendla S."/>
            <person name="Yan Y."/>
            <person name="Sichtig H."/>
        </authorList>
    </citation>
    <scope>NUCLEOTIDE SEQUENCE [LARGE SCALE GENOMIC DNA]</scope>
    <source>
        <strain evidence="1">FDAARGOS_581</strain>
    </source>
</reference>
<dbReference type="RefSeq" id="WP_032466342.1">
    <property type="nucleotide sequence ID" value="NZ_AP031361.1"/>
</dbReference>
<name>A0ABN5RAD9_YERPU</name>
<dbReference type="EMBL" id="CP033713">
    <property type="protein sequence ID" value="AYW93396.1"/>
    <property type="molecule type" value="Genomic_DNA"/>
</dbReference>
<gene>
    <name evidence="1" type="ORF">EGX47_20125</name>
</gene>
<evidence type="ECO:0000313" key="1">
    <source>
        <dbReference type="EMBL" id="AYW93396.1"/>
    </source>
</evidence>
<accession>A0ABN5RAD9</accession>
<keyword evidence="2" id="KW-1185">Reference proteome</keyword>
<organism evidence="1 2">
    <name type="scientific">Yersinia pseudotuberculosis</name>
    <dbReference type="NCBI Taxonomy" id="633"/>
    <lineage>
        <taxon>Bacteria</taxon>
        <taxon>Pseudomonadati</taxon>
        <taxon>Pseudomonadota</taxon>
        <taxon>Gammaproteobacteria</taxon>
        <taxon>Enterobacterales</taxon>
        <taxon>Yersiniaceae</taxon>
        <taxon>Yersinia</taxon>
    </lineage>
</organism>
<protein>
    <submittedName>
        <fullName evidence="1">DNA-binding protein</fullName>
    </submittedName>
</protein>
<keyword evidence="1" id="KW-0238">DNA-binding</keyword>
<proteinExistence type="predicted"/>
<evidence type="ECO:0000313" key="2">
    <source>
        <dbReference type="Proteomes" id="UP000268669"/>
    </source>
</evidence>
<dbReference type="Proteomes" id="UP000268669">
    <property type="component" value="Chromosome"/>
</dbReference>